<dbReference type="Proteomes" id="UP000230560">
    <property type="component" value="Chromosome"/>
</dbReference>
<dbReference type="AlphaFoldDB" id="A0AB33FBQ8"/>
<dbReference type="EMBL" id="CP021015">
    <property type="protein sequence ID" value="ATS85756.1"/>
    <property type="molecule type" value="Genomic_DNA"/>
</dbReference>
<accession>A0AB33FBQ8</accession>
<reference evidence="1 2" key="1">
    <citation type="journal article" date="2017" name="BMC Genomics">
        <title>Xanthomonas adaptation to common bean is associated with horizontal transfers of genes encoding TAL effectors.</title>
        <authorList>
            <person name="Ruh M."/>
            <person name="Briand M."/>
            <person name="Bonneau S."/>
            <person name="Jacques M.A."/>
            <person name="Chen N.W.G."/>
        </authorList>
    </citation>
    <scope>NUCLEOTIDE SEQUENCE [LARGE SCALE GENOMIC DNA]</scope>
    <source>
        <strain evidence="1 2">CFBP6991</strain>
    </source>
</reference>
<sequence length="66" mass="7243">MAVDEVLGGSVLRVALIRPPGTFSRLREKERQRAPACGSRKAARLCLRKRGLAGAVMVELPRLCVR</sequence>
<proteinExistence type="predicted"/>
<organism evidence="1 2">
    <name type="scientific">Xanthomonas citri pv. phaseoli var. fuscans</name>
    <dbReference type="NCBI Taxonomy" id="473423"/>
    <lineage>
        <taxon>Bacteria</taxon>
        <taxon>Pseudomonadati</taxon>
        <taxon>Pseudomonadota</taxon>
        <taxon>Gammaproteobacteria</taxon>
        <taxon>Lysobacterales</taxon>
        <taxon>Lysobacteraceae</taxon>
        <taxon>Xanthomonas</taxon>
    </lineage>
</organism>
<evidence type="ECO:0000313" key="2">
    <source>
        <dbReference type="Proteomes" id="UP000230560"/>
    </source>
</evidence>
<name>A0AB33FBQ8_XANCI</name>
<protein>
    <submittedName>
        <fullName evidence="1">Uncharacterized protein</fullName>
    </submittedName>
</protein>
<evidence type="ECO:0000313" key="1">
    <source>
        <dbReference type="EMBL" id="ATS85756.1"/>
    </source>
</evidence>
<gene>
    <name evidence="1" type="ORF">XcfCFBP6991P_18955</name>
</gene>